<dbReference type="Pfam" id="PF13184">
    <property type="entry name" value="KH_NusA_1st"/>
    <property type="match status" value="1"/>
</dbReference>
<dbReference type="CDD" id="cd22529">
    <property type="entry name" value="KH-II_NusA_rpt2"/>
    <property type="match status" value="1"/>
</dbReference>
<dbReference type="InterPro" id="IPR058582">
    <property type="entry name" value="KH_NusA_2nd"/>
</dbReference>
<dbReference type="RefSeq" id="WP_129720186.1">
    <property type="nucleotide sequence ID" value="NZ_LR214951.1"/>
</dbReference>
<keyword evidence="3" id="KW-0694">RNA-binding</keyword>
<dbReference type="Gene3D" id="3.30.300.20">
    <property type="match status" value="2"/>
</dbReference>
<dbReference type="GO" id="GO:0003723">
    <property type="term" value="F:RNA binding"/>
    <property type="evidence" value="ECO:0007669"/>
    <property type="project" value="UniProtKB-KW"/>
</dbReference>
<dbReference type="Pfam" id="PF26594">
    <property type="entry name" value="KH_NusA_2nd"/>
    <property type="match status" value="1"/>
</dbReference>
<evidence type="ECO:0000256" key="2">
    <source>
        <dbReference type="ARBA" id="ARBA00022490"/>
    </source>
</evidence>
<accession>A0A449A6D5</accession>
<dbReference type="InterPro" id="IPR013735">
    <property type="entry name" value="TF_NusA_N"/>
</dbReference>
<gene>
    <name evidence="9" type="primary">nusA</name>
    <name evidence="9" type="ORF">NCTC10166_00807</name>
</gene>
<keyword evidence="1" id="KW-0806">Transcription termination</keyword>
<dbReference type="Gene3D" id="3.30.1480.10">
    <property type="entry name" value="NusA, N-terminal domain"/>
    <property type="match status" value="1"/>
</dbReference>
<dbReference type="SUPFAM" id="SSF54814">
    <property type="entry name" value="Prokaryotic type KH domain (KH-domain type II)"/>
    <property type="match status" value="2"/>
</dbReference>
<dbReference type="AlphaFoldDB" id="A0A449A6D5"/>
<evidence type="ECO:0000259" key="7">
    <source>
        <dbReference type="Pfam" id="PF13184"/>
    </source>
</evidence>
<dbReference type="InterPro" id="IPR015946">
    <property type="entry name" value="KH_dom-like_a/b"/>
</dbReference>
<dbReference type="GO" id="GO:0031564">
    <property type="term" value="P:transcription antitermination"/>
    <property type="evidence" value="ECO:0007669"/>
    <property type="project" value="InterPro"/>
</dbReference>
<dbReference type="KEGG" id="mnu:NCTC10166_00807"/>
<dbReference type="EMBL" id="LR214951">
    <property type="protein sequence ID" value="VEU59821.1"/>
    <property type="molecule type" value="Genomic_DNA"/>
</dbReference>
<feature type="domain" description="Transcription factor NusA first KH" evidence="7">
    <location>
        <begin position="220"/>
        <end position="298"/>
    </location>
</feature>
<reference evidence="9 10" key="1">
    <citation type="submission" date="2019-01" db="EMBL/GenBank/DDBJ databases">
        <authorList>
            <consortium name="Pathogen Informatics"/>
        </authorList>
    </citation>
    <scope>NUCLEOTIDE SEQUENCE [LARGE SCALE GENOMIC DNA]</scope>
    <source>
        <strain evidence="9 10">NCTC10166</strain>
    </source>
</reference>
<protein>
    <submittedName>
        <fullName evidence="9">Transcription elongation protein nusA</fullName>
    </submittedName>
</protein>
<dbReference type="PANTHER" id="PTHR22648:SF0">
    <property type="entry name" value="TRANSCRIPTION TERMINATION_ANTITERMINATION PROTEIN NUSA"/>
    <property type="match status" value="1"/>
</dbReference>
<keyword evidence="4" id="KW-0805">Transcription regulation</keyword>
<dbReference type="OrthoDB" id="9807233at2"/>
<dbReference type="InterPro" id="IPR025249">
    <property type="entry name" value="TF_NusA_KH_1st"/>
</dbReference>
<feature type="domain" description="Transcription factor NusA N-terminal" evidence="6">
    <location>
        <begin position="7"/>
        <end position="138"/>
    </location>
</feature>
<dbReference type="GO" id="GO:0006353">
    <property type="term" value="P:DNA-templated transcription termination"/>
    <property type="evidence" value="ECO:0007669"/>
    <property type="project" value="UniProtKB-KW"/>
</dbReference>
<dbReference type="InterPro" id="IPR036555">
    <property type="entry name" value="NusA_N_sf"/>
</dbReference>
<dbReference type="GO" id="GO:0005829">
    <property type="term" value="C:cytosol"/>
    <property type="evidence" value="ECO:0007669"/>
    <property type="project" value="TreeGrafter"/>
</dbReference>
<keyword evidence="10" id="KW-1185">Reference proteome</keyword>
<evidence type="ECO:0000259" key="6">
    <source>
        <dbReference type="Pfam" id="PF08529"/>
    </source>
</evidence>
<proteinExistence type="predicted"/>
<organism evidence="9 10">
    <name type="scientific">Mesomycoplasma neurolyticum</name>
    <dbReference type="NCBI Taxonomy" id="2120"/>
    <lineage>
        <taxon>Bacteria</taxon>
        <taxon>Bacillati</taxon>
        <taxon>Mycoplasmatota</taxon>
        <taxon>Mycoplasmoidales</taxon>
        <taxon>Metamycoplasmataceae</taxon>
        <taxon>Mesomycoplasma</taxon>
    </lineage>
</organism>
<dbReference type="InterPro" id="IPR030842">
    <property type="entry name" value="TF_NusA_bacterial"/>
</dbReference>
<dbReference type="PANTHER" id="PTHR22648">
    <property type="entry name" value="TRANSCRIPTION TERMINATION FACTOR NUSA"/>
    <property type="match status" value="1"/>
</dbReference>
<evidence type="ECO:0000256" key="3">
    <source>
        <dbReference type="ARBA" id="ARBA00022884"/>
    </source>
</evidence>
<evidence type="ECO:0000313" key="9">
    <source>
        <dbReference type="EMBL" id="VEU59821.1"/>
    </source>
</evidence>
<sequence>MQKNILFFKSFKEISNSKNINIEEIIDILKEIFKKTITSRIDPDSEIDLFVDLENNDLRILNHNFTVVSEEEFEEESKQEGYKLYYTTKEIAKSRNNLVVSEGDVNVTMEIDPKDIPKDIFISIRQQFTQKVNEISREKIYKKYHSLIGQVVKAKFISAKKSGKTYEIIEDGTLAFMPNYLSSSKKIEDTLNKNSLNIEDVYIFDALETSKGSQVIISNTSNKILFDILQKEIPEITTNEIKIDKVARIANERSKVAVSAVNEENVPNILGAIIGQGGNRIEIISQHLNDEKIDVVLYSKNKETFISNSLAPARVVSIISQGPKKTKYKVVVPDSQHTLAIGKKGINVLLAAELVNAKLDIMSYSEAIKELGSDKIVWNGNISDIDELNQIEAEAKSKTEILQFKNKSNNRNKNNKMFTSYLMEEFDKEIEQFNEDFKFSSDYTYSFSEDELELDETEETQQYFEEEIIADEPEREIKKEIFTKEDIQQINKEIKNYKYDNDLNEFAGVKEIDINWDDEDWGEN</sequence>
<keyword evidence="2" id="KW-0963">Cytoplasm</keyword>
<name>A0A449A6D5_9BACT</name>
<feature type="domain" description="NusA-like second KH" evidence="8">
    <location>
        <begin position="303"/>
        <end position="367"/>
    </location>
</feature>
<evidence type="ECO:0000256" key="5">
    <source>
        <dbReference type="ARBA" id="ARBA00023163"/>
    </source>
</evidence>
<dbReference type="GO" id="GO:0003700">
    <property type="term" value="F:DNA-binding transcription factor activity"/>
    <property type="evidence" value="ECO:0007669"/>
    <property type="project" value="InterPro"/>
</dbReference>
<dbReference type="SUPFAM" id="SSF69705">
    <property type="entry name" value="Transcription factor NusA, N-terminal domain"/>
    <property type="match status" value="1"/>
</dbReference>
<dbReference type="Pfam" id="PF08529">
    <property type="entry name" value="NusA_N"/>
    <property type="match status" value="1"/>
</dbReference>
<keyword evidence="5" id="KW-0804">Transcription</keyword>
<evidence type="ECO:0000256" key="1">
    <source>
        <dbReference type="ARBA" id="ARBA00022472"/>
    </source>
</evidence>
<dbReference type="Proteomes" id="UP000289440">
    <property type="component" value="Chromosome"/>
</dbReference>
<dbReference type="InterPro" id="IPR009019">
    <property type="entry name" value="KH_sf_prok-type"/>
</dbReference>
<evidence type="ECO:0000313" key="10">
    <source>
        <dbReference type="Proteomes" id="UP000289440"/>
    </source>
</evidence>
<evidence type="ECO:0000256" key="4">
    <source>
        <dbReference type="ARBA" id="ARBA00023015"/>
    </source>
</evidence>
<evidence type="ECO:0000259" key="8">
    <source>
        <dbReference type="Pfam" id="PF26594"/>
    </source>
</evidence>